<dbReference type="Gene3D" id="3.30.70.100">
    <property type="match status" value="1"/>
</dbReference>
<dbReference type="OrthoDB" id="9778326at2"/>
<accession>A0A2Z3L8S2</accession>
<comment type="catalytic activity">
    <reaction evidence="1">
        <text>uridine(34) in tRNA + AH2 + O2 = 5-hydroxyuridine(34) in tRNA + A + H2O</text>
        <dbReference type="Rhea" id="RHEA:64224"/>
        <dbReference type="Rhea" id="RHEA-COMP:11727"/>
        <dbReference type="Rhea" id="RHEA-COMP:13381"/>
        <dbReference type="ChEBI" id="CHEBI:13193"/>
        <dbReference type="ChEBI" id="CHEBI:15377"/>
        <dbReference type="ChEBI" id="CHEBI:15379"/>
        <dbReference type="ChEBI" id="CHEBI:17499"/>
        <dbReference type="ChEBI" id="CHEBI:65315"/>
        <dbReference type="ChEBI" id="CHEBI:136877"/>
    </reaction>
</comment>
<evidence type="ECO:0000256" key="1">
    <source>
        <dbReference type="HAMAP-Rule" id="MF_00469"/>
    </source>
</evidence>
<organism evidence="3 4">
    <name type="scientific">Candidatus Cardinium hertigii</name>
    <dbReference type="NCBI Taxonomy" id="247481"/>
    <lineage>
        <taxon>Bacteria</taxon>
        <taxon>Pseudomonadati</taxon>
        <taxon>Bacteroidota</taxon>
        <taxon>Cytophagia</taxon>
        <taxon>Cytophagales</taxon>
        <taxon>Amoebophilaceae</taxon>
        <taxon>Candidatus Cardinium</taxon>
    </lineage>
</organism>
<keyword evidence="1" id="KW-0560">Oxidoreductase</keyword>
<keyword evidence="4" id="KW-1185">Reference proteome</keyword>
<dbReference type="PANTHER" id="PTHR43268:SF6">
    <property type="entry name" value="THIOSULFATE SULFURTRANSFERASE_RHODANESE-LIKE DOMAIN-CONTAINING PROTEIN 2"/>
    <property type="match status" value="1"/>
</dbReference>
<reference evidence="3 4" key="1">
    <citation type="submission" date="2018-05" db="EMBL/GenBank/DDBJ databases">
        <title>Candidatus Cardinium hertigii Genome Assembly.</title>
        <authorList>
            <person name="Showmaker K.C."/>
            <person name="Walden K.O."/>
            <person name="Fields C.J."/>
            <person name="Lambert K.N."/>
            <person name="Hudson M.E."/>
        </authorList>
    </citation>
    <scope>NUCLEOTIDE SEQUENCE [LARGE SCALE GENOMIC DNA]</scope>
    <source>
        <strain evidence="4">cHgTN10</strain>
    </source>
</reference>
<dbReference type="PANTHER" id="PTHR43268">
    <property type="entry name" value="THIOSULFATE SULFURTRANSFERASE/RHODANESE-LIKE DOMAIN-CONTAINING PROTEIN 2"/>
    <property type="match status" value="1"/>
</dbReference>
<dbReference type="Proteomes" id="UP000245872">
    <property type="component" value="Chromosome"/>
</dbReference>
<keyword evidence="1" id="KW-0819">tRNA processing</keyword>
<dbReference type="GO" id="GO:0016705">
    <property type="term" value="F:oxidoreductase activity, acting on paired donors, with incorporation or reduction of molecular oxygen"/>
    <property type="evidence" value="ECO:0007669"/>
    <property type="project" value="UniProtKB-UniRule"/>
</dbReference>
<evidence type="ECO:0000313" key="4">
    <source>
        <dbReference type="Proteomes" id="UP000245872"/>
    </source>
</evidence>
<dbReference type="Pfam" id="PF17773">
    <property type="entry name" value="UPF0176_N"/>
    <property type="match status" value="1"/>
</dbReference>
<dbReference type="EC" id="1.14.-.-" evidence="1"/>
<protein>
    <recommendedName>
        <fullName evidence="1">tRNA uridine(34) hydroxylase</fullName>
        <ecNumber evidence="1">1.14.-.-</ecNumber>
    </recommendedName>
    <alternativeName>
        <fullName evidence="1">tRNA hydroxylation protein O</fullName>
    </alternativeName>
</protein>
<dbReference type="EMBL" id="CP029619">
    <property type="protein sequence ID" value="AWN81978.1"/>
    <property type="molecule type" value="Genomic_DNA"/>
</dbReference>
<dbReference type="InterPro" id="IPR020936">
    <property type="entry name" value="TrhO"/>
</dbReference>
<dbReference type="GO" id="GO:0006400">
    <property type="term" value="P:tRNA modification"/>
    <property type="evidence" value="ECO:0007669"/>
    <property type="project" value="UniProtKB-UniRule"/>
</dbReference>
<evidence type="ECO:0000259" key="2">
    <source>
        <dbReference type="PROSITE" id="PS50206"/>
    </source>
</evidence>
<gene>
    <name evidence="1" type="primary">trhO</name>
    <name evidence="3" type="ORF">DK880_00664</name>
</gene>
<dbReference type="Gene3D" id="3.40.250.10">
    <property type="entry name" value="Rhodanese-like domain"/>
    <property type="match status" value="1"/>
</dbReference>
<dbReference type="SUPFAM" id="SSF52821">
    <property type="entry name" value="Rhodanese/Cell cycle control phosphatase"/>
    <property type="match status" value="1"/>
</dbReference>
<sequence length="271" mass="30311">MFKVVTLYKFISLTNLTILQQQLQTICRSLTGTLLIAPEGINGTIAGLPTALEQAMAQIQTIPFFQDLFYQYSEATVKPFCRLKVRIKKEIITMTKAAAAQPMQLRGCHVSAKDWNALLDEAALIVDVRNHYEHRIGSFTAALNPNTTYFSEFPAFVDRHLTAYKQKPIALFCTGGIRCEKASAYMCMVGFQEVYQLSGGILQYIAHIPESETKWEGACFVFDRRVALKQGLAESDTLLCYGCRMPLAAADLDEQYQPGKQCKYCSNKATA</sequence>
<dbReference type="KEGG" id="cher:DK880_00664"/>
<dbReference type="InterPro" id="IPR040503">
    <property type="entry name" value="TRHO_N"/>
</dbReference>
<dbReference type="InterPro" id="IPR001763">
    <property type="entry name" value="Rhodanese-like_dom"/>
</dbReference>
<dbReference type="SMART" id="SM00450">
    <property type="entry name" value="RHOD"/>
    <property type="match status" value="1"/>
</dbReference>
<comment type="similarity">
    <text evidence="1">Belongs to the TrhO family.</text>
</comment>
<name>A0A2Z3L8S2_9BACT</name>
<dbReference type="CDD" id="cd01518">
    <property type="entry name" value="RHOD_YceA"/>
    <property type="match status" value="1"/>
</dbReference>
<dbReference type="InterPro" id="IPR036873">
    <property type="entry name" value="Rhodanese-like_dom_sf"/>
</dbReference>
<proteinExistence type="inferred from homology"/>
<dbReference type="Pfam" id="PF00581">
    <property type="entry name" value="Rhodanese"/>
    <property type="match status" value="1"/>
</dbReference>
<evidence type="ECO:0000313" key="3">
    <source>
        <dbReference type="EMBL" id="AWN81978.1"/>
    </source>
</evidence>
<dbReference type="RefSeq" id="WP_109997380.1">
    <property type="nucleotide sequence ID" value="NZ_CP029619.1"/>
</dbReference>
<dbReference type="HAMAP" id="MF_00469">
    <property type="entry name" value="TrhO"/>
    <property type="match status" value="1"/>
</dbReference>
<dbReference type="PROSITE" id="PS50206">
    <property type="entry name" value="RHODANESE_3"/>
    <property type="match status" value="1"/>
</dbReference>
<feature type="domain" description="Rhodanese" evidence="2">
    <location>
        <begin position="119"/>
        <end position="213"/>
    </location>
</feature>
<dbReference type="AlphaFoldDB" id="A0A2Z3L8S2"/>
<comment type="function">
    <text evidence="1">Catalyzes oxygen-dependent 5-hydroxyuridine (ho5U) modification at position 34 in tRNAs.</text>
</comment>